<keyword evidence="4" id="KW-0812">Transmembrane</keyword>
<dbReference type="InterPro" id="IPR050469">
    <property type="entry name" value="Diguanylate_Cyclase"/>
</dbReference>
<dbReference type="PROSITE" id="PS50887">
    <property type="entry name" value="GGDEF"/>
    <property type="match status" value="1"/>
</dbReference>
<comment type="catalytic activity">
    <reaction evidence="3">
        <text>2 GTP = 3',3'-c-di-GMP + 2 diphosphate</text>
        <dbReference type="Rhea" id="RHEA:24898"/>
        <dbReference type="ChEBI" id="CHEBI:33019"/>
        <dbReference type="ChEBI" id="CHEBI:37565"/>
        <dbReference type="ChEBI" id="CHEBI:58805"/>
        <dbReference type="EC" id="2.7.7.65"/>
    </reaction>
</comment>
<dbReference type="AlphaFoldDB" id="A0A8J6M4D0"/>
<dbReference type="InterPro" id="IPR043128">
    <property type="entry name" value="Rev_trsase/Diguanyl_cyclase"/>
</dbReference>
<evidence type="ECO:0000313" key="8">
    <source>
        <dbReference type="Proteomes" id="UP000601768"/>
    </source>
</evidence>
<dbReference type="PANTHER" id="PTHR45138">
    <property type="entry name" value="REGULATORY COMPONENTS OF SENSORY TRANSDUCTION SYSTEM"/>
    <property type="match status" value="1"/>
</dbReference>
<keyword evidence="4" id="KW-0472">Membrane</keyword>
<evidence type="ECO:0000256" key="2">
    <source>
        <dbReference type="ARBA" id="ARBA00012528"/>
    </source>
</evidence>
<evidence type="ECO:0000259" key="6">
    <source>
        <dbReference type="PROSITE" id="PS50887"/>
    </source>
</evidence>
<dbReference type="InterPro" id="IPR029787">
    <property type="entry name" value="Nucleotide_cyclase"/>
</dbReference>
<evidence type="ECO:0000256" key="1">
    <source>
        <dbReference type="ARBA" id="ARBA00001946"/>
    </source>
</evidence>
<keyword evidence="5" id="KW-0732">Signal</keyword>
<dbReference type="FunFam" id="3.30.70.270:FF:000001">
    <property type="entry name" value="Diguanylate cyclase domain protein"/>
    <property type="match status" value="1"/>
</dbReference>
<dbReference type="Gene3D" id="3.30.70.270">
    <property type="match status" value="1"/>
</dbReference>
<evidence type="ECO:0000256" key="3">
    <source>
        <dbReference type="ARBA" id="ARBA00034247"/>
    </source>
</evidence>
<dbReference type="InterPro" id="IPR000160">
    <property type="entry name" value="GGDEF_dom"/>
</dbReference>
<comment type="caution">
    <text evidence="7">The sequence shown here is derived from an EMBL/GenBank/DDBJ whole genome shotgun (WGS) entry which is preliminary data.</text>
</comment>
<dbReference type="SUPFAM" id="SSF48452">
    <property type="entry name" value="TPR-like"/>
    <property type="match status" value="1"/>
</dbReference>
<dbReference type="Proteomes" id="UP000601768">
    <property type="component" value="Unassembled WGS sequence"/>
</dbReference>
<keyword evidence="8" id="KW-1185">Reference proteome</keyword>
<keyword evidence="4" id="KW-1133">Transmembrane helix</keyword>
<dbReference type="GO" id="GO:0052621">
    <property type="term" value="F:diguanylate cyclase activity"/>
    <property type="evidence" value="ECO:0007669"/>
    <property type="project" value="UniProtKB-EC"/>
</dbReference>
<reference evidence="7" key="1">
    <citation type="journal article" date="2018" name="Int. J. Syst. Evol. Microbiol.">
        <title>Neptunicella marina gen. nov., sp. nov., isolated from surface seawater.</title>
        <authorList>
            <person name="Liu X."/>
            <person name="Lai Q."/>
            <person name="Du Y."/>
            <person name="Zhang X."/>
            <person name="Liu Z."/>
            <person name="Sun F."/>
            <person name="Shao Z."/>
        </authorList>
    </citation>
    <scope>NUCLEOTIDE SEQUENCE</scope>
    <source>
        <strain evidence="7">S27-2</strain>
    </source>
</reference>
<evidence type="ECO:0000256" key="4">
    <source>
        <dbReference type="SAM" id="Phobius"/>
    </source>
</evidence>
<comment type="cofactor">
    <cofactor evidence="1">
        <name>Mg(2+)</name>
        <dbReference type="ChEBI" id="CHEBI:18420"/>
    </cofactor>
</comment>
<gene>
    <name evidence="7" type="ORF">H8B19_18260</name>
</gene>
<dbReference type="EMBL" id="JACNEP010000026">
    <property type="protein sequence ID" value="MBC3767827.1"/>
    <property type="molecule type" value="Genomic_DNA"/>
</dbReference>
<proteinExistence type="predicted"/>
<dbReference type="PANTHER" id="PTHR45138:SF9">
    <property type="entry name" value="DIGUANYLATE CYCLASE DGCM-RELATED"/>
    <property type="match status" value="1"/>
</dbReference>
<accession>A0A8J6M4D0</accession>
<dbReference type="NCBIfam" id="TIGR00254">
    <property type="entry name" value="GGDEF"/>
    <property type="match status" value="1"/>
</dbReference>
<dbReference type="EC" id="2.7.7.65" evidence="2"/>
<dbReference type="CDD" id="cd01949">
    <property type="entry name" value="GGDEF"/>
    <property type="match status" value="1"/>
</dbReference>
<sequence length="583" mass="65862">MAAICCLLCVTPQFSFAQDDIATTLQLALDNRTSSPDKTRTLLNSIDVKQLTPEQNELFKFLMAFSILMEGNTQDAIQKLNQVADTSKSIKIKARAQNALLSIYSNLHDWNNAIDIVNSLKDTITKLEPDELKQNVQVSLLSFYNNIEEFNLAIELADKILNITNNPRTKCSVLEKQLYAFKELKSDLITENNFFDAIALCAKINEKILELAITTNLADFYIEKKRYGHAIQLLNDHLSDAKNLSYKSLTAYYLGRLVVAYLGDDKNTLAEKHAIDILENYSSDNYYLPNMIAYQALSEISSERGEYKESLIFYKQFKELEKRDYDQTVAAKVALQKAKFEKSNEMKLLNQQNKLLSTQAELAAANDRNKNLLLLVATILLAIALFWIYKNRQTHKQLRKIAETDALTGIFNRNHFTQCAEASLAYCQKTQQDVSFIVFDLDYFKRVNDNYGHLVGDWALIQATKAVKQVCRANDIIGRMGGEEFAILLPNCAKDKAIEIAEVCRKQIAAIDTSESGHTFNLTASFGVSHSNQADYNLDKLFACADSALYQSKDSGRNRVYSFQQSQPIADTFPSSLINNNPA</sequence>
<dbReference type="Gene3D" id="1.25.40.10">
    <property type="entry name" value="Tetratricopeptide repeat domain"/>
    <property type="match status" value="1"/>
</dbReference>
<dbReference type="RefSeq" id="WP_186508489.1">
    <property type="nucleotide sequence ID" value="NZ_JACNEP010000026.1"/>
</dbReference>
<dbReference type="SUPFAM" id="SSF55073">
    <property type="entry name" value="Nucleotide cyclase"/>
    <property type="match status" value="1"/>
</dbReference>
<name>A0A8J6M4D0_9ALTE</name>
<dbReference type="SMART" id="SM00267">
    <property type="entry name" value="GGDEF"/>
    <property type="match status" value="1"/>
</dbReference>
<feature type="signal peptide" evidence="5">
    <location>
        <begin position="1"/>
        <end position="17"/>
    </location>
</feature>
<feature type="transmembrane region" description="Helical" evidence="4">
    <location>
        <begin position="372"/>
        <end position="389"/>
    </location>
</feature>
<evidence type="ECO:0000313" key="7">
    <source>
        <dbReference type="EMBL" id="MBC3767827.1"/>
    </source>
</evidence>
<dbReference type="Pfam" id="PF00990">
    <property type="entry name" value="GGDEF"/>
    <property type="match status" value="1"/>
</dbReference>
<reference evidence="7" key="2">
    <citation type="submission" date="2020-08" db="EMBL/GenBank/DDBJ databases">
        <authorList>
            <person name="Lai Q."/>
        </authorList>
    </citation>
    <scope>NUCLEOTIDE SEQUENCE</scope>
    <source>
        <strain evidence="7">S27-2</strain>
    </source>
</reference>
<evidence type="ECO:0000256" key="5">
    <source>
        <dbReference type="SAM" id="SignalP"/>
    </source>
</evidence>
<dbReference type="InterPro" id="IPR011990">
    <property type="entry name" value="TPR-like_helical_dom_sf"/>
</dbReference>
<feature type="chain" id="PRO_5035287793" description="diguanylate cyclase" evidence="5">
    <location>
        <begin position="18"/>
        <end position="583"/>
    </location>
</feature>
<feature type="domain" description="GGDEF" evidence="6">
    <location>
        <begin position="432"/>
        <end position="565"/>
    </location>
</feature>
<organism evidence="7 8">
    <name type="scientific">Neptunicella marina</name>
    <dbReference type="NCBI Taxonomy" id="2125989"/>
    <lineage>
        <taxon>Bacteria</taxon>
        <taxon>Pseudomonadati</taxon>
        <taxon>Pseudomonadota</taxon>
        <taxon>Gammaproteobacteria</taxon>
        <taxon>Alteromonadales</taxon>
        <taxon>Alteromonadaceae</taxon>
        <taxon>Neptunicella</taxon>
    </lineage>
</organism>
<protein>
    <recommendedName>
        <fullName evidence="2">diguanylate cyclase</fullName>
        <ecNumber evidence="2">2.7.7.65</ecNumber>
    </recommendedName>
</protein>